<accession>A0A6A6VGQ1</accession>
<evidence type="ECO:0000256" key="8">
    <source>
        <dbReference type="ARBA" id="ARBA00023002"/>
    </source>
</evidence>
<evidence type="ECO:0000256" key="7">
    <source>
        <dbReference type="ARBA" id="ARBA00022857"/>
    </source>
</evidence>
<evidence type="ECO:0000256" key="3">
    <source>
        <dbReference type="ARBA" id="ARBA00007588"/>
    </source>
</evidence>
<evidence type="ECO:0000313" key="12">
    <source>
        <dbReference type="Proteomes" id="UP000799440"/>
    </source>
</evidence>
<dbReference type="AlphaFoldDB" id="A0A6A6VGQ1"/>
<dbReference type="EC" id="1.14.13.196" evidence="4"/>
<evidence type="ECO:0000256" key="2">
    <source>
        <dbReference type="ARBA" id="ARBA00004924"/>
    </source>
</evidence>
<reference evidence="11" key="1">
    <citation type="journal article" date="2020" name="Stud. Mycol.">
        <title>101 Dothideomycetes genomes: a test case for predicting lifestyles and emergence of pathogens.</title>
        <authorList>
            <person name="Haridas S."/>
            <person name="Albert R."/>
            <person name="Binder M."/>
            <person name="Bloem J."/>
            <person name="Labutti K."/>
            <person name="Salamov A."/>
            <person name="Andreopoulos B."/>
            <person name="Baker S."/>
            <person name="Barry K."/>
            <person name="Bills G."/>
            <person name="Bluhm B."/>
            <person name="Cannon C."/>
            <person name="Castanera R."/>
            <person name="Culley D."/>
            <person name="Daum C."/>
            <person name="Ezra D."/>
            <person name="Gonzalez J."/>
            <person name="Henrissat B."/>
            <person name="Kuo A."/>
            <person name="Liang C."/>
            <person name="Lipzen A."/>
            <person name="Lutzoni F."/>
            <person name="Magnuson J."/>
            <person name="Mondo S."/>
            <person name="Nolan M."/>
            <person name="Ohm R."/>
            <person name="Pangilinan J."/>
            <person name="Park H.-J."/>
            <person name="Ramirez L."/>
            <person name="Alfaro M."/>
            <person name="Sun H."/>
            <person name="Tritt A."/>
            <person name="Yoshinaga Y."/>
            <person name="Zwiers L.-H."/>
            <person name="Turgeon B."/>
            <person name="Goodwin S."/>
            <person name="Spatafora J."/>
            <person name="Crous P."/>
            <person name="Grigoriev I."/>
        </authorList>
    </citation>
    <scope>NUCLEOTIDE SEQUENCE</scope>
    <source>
        <strain evidence="11">CBS 119925</strain>
    </source>
</reference>
<feature type="non-terminal residue" evidence="11">
    <location>
        <position position="1"/>
    </location>
</feature>
<keyword evidence="6" id="KW-0274">FAD</keyword>
<keyword evidence="7" id="KW-0521">NADP</keyword>
<comment type="cofactor">
    <cofactor evidence="1">
        <name>FAD</name>
        <dbReference type="ChEBI" id="CHEBI:57692"/>
    </cofactor>
</comment>
<dbReference type="Gene3D" id="3.50.50.60">
    <property type="entry name" value="FAD/NAD(P)-binding domain"/>
    <property type="match status" value="1"/>
</dbReference>
<sequence length="501" mass="55129">MTIQDGAHQVGGRSDHRPCLAEIPCVSSASNTGLVDSGSCFGPRLQEVTSGRPEGVSQRIRIRYPTYILQQNMVSAEHTASESTTSPSSPTGNTKMYDLVCIGFGPAQIATAIANHESRNPSSILFLERKPAFSWYSSSHLPRTRMENAFVYDLATTRNPRSKFSYTNYLLTQNRLVAFANSDRLNPLREEFEHYLRWCADQFKDQVRYQTEVVAVIPEKGTNSVQAWNVAVKEAAGKSYMVRAKNIVAPAPPARSSSKSRPLTDVNFQAGQRIIHMDDYASRRNEFRDFREQRLNIAVVGSGRHTLEILDDLLACHRLGNITVVTENEALAPLRRLAEEETPPQPRLCSLWAKPSSNAETSVLDSSEIIQRIYGRAYEKQLKGECALRIVLGSDAGRYTNDAGVIITENVSAQLASNNVFSGLDALVLGCRQKGASLEEIQFKRGAVFEGCHMWLLSAKSDGGRSLAKDIAVRAGEVVSSIAKGAGTASERDAMVVNARI</sequence>
<comment type="catalytic activity">
    <reaction evidence="9">
        <text>L-ornithine + NADPH + O2 = N(5)-hydroxy-L-ornithine + NADP(+) + H2O</text>
        <dbReference type="Rhea" id="RHEA:41508"/>
        <dbReference type="ChEBI" id="CHEBI:15377"/>
        <dbReference type="ChEBI" id="CHEBI:15379"/>
        <dbReference type="ChEBI" id="CHEBI:46911"/>
        <dbReference type="ChEBI" id="CHEBI:57783"/>
        <dbReference type="ChEBI" id="CHEBI:58349"/>
        <dbReference type="ChEBI" id="CHEBI:78275"/>
        <dbReference type="EC" id="1.14.13.196"/>
    </reaction>
</comment>
<evidence type="ECO:0000256" key="1">
    <source>
        <dbReference type="ARBA" id="ARBA00001974"/>
    </source>
</evidence>
<keyword evidence="5" id="KW-0285">Flavoprotein</keyword>
<dbReference type="InterPro" id="IPR036188">
    <property type="entry name" value="FAD/NAD-bd_sf"/>
</dbReference>
<protein>
    <recommendedName>
        <fullName evidence="4">L-ornithine N(5)-monooxygenase [NAD(P)H]</fullName>
        <ecNumber evidence="4">1.14.13.196</ecNumber>
    </recommendedName>
</protein>
<proteinExistence type="inferred from homology"/>
<keyword evidence="12" id="KW-1185">Reference proteome</keyword>
<dbReference type="EMBL" id="MU006565">
    <property type="protein sequence ID" value="KAF2749755.1"/>
    <property type="molecule type" value="Genomic_DNA"/>
</dbReference>
<dbReference type="Proteomes" id="UP000799440">
    <property type="component" value="Unassembled WGS sequence"/>
</dbReference>
<dbReference type="PANTHER" id="PTHR42802">
    <property type="entry name" value="MONOOXYGENASE"/>
    <property type="match status" value="1"/>
</dbReference>
<comment type="similarity">
    <text evidence="3">Belongs to the lysine N(6)-hydroxylase/L-ornithine N(5)-oxygenase family.</text>
</comment>
<name>A0A6A6VGQ1_9PLEO</name>
<dbReference type="Pfam" id="PF13434">
    <property type="entry name" value="Lys_Orn_oxgnase"/>
    <property type="match status" value="1"/>
</dbReference>
<dbReference type="OrthoDB" id="3519933at2759"/>
<comment type="catalytic activity">
    <reaction evidence="10">
        <text>L-ornithine + NADH + O2 = N(5)-hydroxy-L-ornithine + NAD(+) + H2O</text>
        <dbReference type="Rhea" id="RHEA:41512"/>
        <dbReference type="ChEBI" id="CHEBI:15377"/>
        <dbReference type="ChEBI" id="CHEBI:15379"/>
        <dbReference type="ChEBI" id="CHEBI:46911"/>
        <dbReference type="ChEBI" id="CHEBI:57540"/>
        <dbReference type="ChEBI" id="CHEBI:57945"/>
        <dbReference type="ChEBI" id="CHEBI:78275"/>
        <dbReference type="EC" id="1.14.13.196"/>
    </reaction>
</comment>
<evidence type="ECO:0000256" key="4">
    <source>
        <dbReference type="ARBA" id="ARBA00012881"/>
    </source>
</evidence>
<comment type="pathway">
    <text evidence="2">Siderophore biosynthesis.</text>
</comment>
<gene>
    <name evidence="11" type="ORF">M011DRAFT_465422</name>
</gene>
<evidence type="ECO:0000256" key="10">
    <source>
        <dbReference type="ARBA" id="ARBA00049248"/>
    </source>
</evidence>
<dbReference type="SUPFAM" id="SSF51905">
    <property type="entry name" value="FAD/NAD(P)-binding domain"/>
    <property type="match status" value="1"/>
</dbReference>
<evidence type="ECO:0000256" key="5">
    <source>
        <dbReference type="ARBA" id="ARBA00022630"/>
    </source>
</evidence>
<dbReference type="InterPro" id="IPR025700">
    <property type="entry name" value="Lys/Orn_oxygenase"/>
</dbReference>
<dbReference type="GO" id="GO:0006879">
    <property type="term" value="P:intracellular iron ion homeostasis"/>
    <property type="evidence" value="ECO:0007669"/>
    <property type="project" value="TreeGrafter"/>
</dbReference>
<evidence type="ECO:0000256" key="9">
    <source>
        <dbReference type="ARBA" id="ARBA00047598"/>
    </source>
</evidence>
<dbReference type="PANTHER" id="PTHR42802:SF1">
    <property type="entry name" value="L-ORNITHINE N(5)-MONOOXYGENASE"/>
    <property type="match status" value="1"/>
</dbReference>
<evidence type="ECO:0000313" key="11">
    <source>
        <dbReference type="EMBL" id="KAF2749755.1"/>
    </source>
</evidence>
<evidence type="ECO:0000256" key="6">
    <source>
        <dbReference type="ARBA" id="ARBA00022827"/>
    </source>
</evidence>
<keyword evidence="8" id="KW-0560">Oxidoreductase</keyword>
<dbReference type="GO" id="GO:0016491">
    <property type="term" value="F:oxidoreductase activity"/>
    <property type="evidence" value="ECO:0007669"/>
    <property type="project" value="UniProtKB-KW"/>
</dbReference>
<organism evidence="11 12">
    <name type="scientific">Sporormia fimetaria CBS 119925</name>
    <dbReference type="NCBI Taxonomy" id="1340428"/>
    <lineage>
        <taxon>Eukaryota</taxon>
        <taxon>Fungi</taxon>
        <taxon>Dikarya</taxon>
        <taxon>Ascomycota</taxon>
        <taxon>Pezizomycotina</taxon>
        <taxon>Dothideomycetes</taxon>
        <taxon>Pleosporomycetidae</taxon>
        <taxon>Pleosporales</taxon>
        <taxon>Sporormiaceae</taxon>
        <taxon>Sporormia</taxon>
    </lineage>
</organism>